<dbReference type="InterPro" id="IPR051685">
    <property type="entry name" value="Ycf3/AcsC/BcsC/TPR_MFPF"/>
</dbReference>
<evidence type="ECO:0000313" key="4">
    <source>
        <dbReference type="EMBL" id="CAD8086577.1"/>
    </source>
</evidence>
<dbReference type="SMART" id="SM00028">
    <property type="entry name" value="TPR"/>
    <property type="match status" value="7"/>
</dbReference>
<feature type="repeat" description="TPR" evidence="3">
    <location>
        <begin position="263"/>
        <end position="296"/>
    </location>
</feature>
<evidence type="ECO:0008006" key="6">
    <source>
        <dbReference type="Google" id="ProtNLM"/>
    </source>
</evidence>
<proteinExistence type="predicted"/>
<dbReference type="PANTHER" id="PTHR44943:SF4">
    <property type="entry name" value="TPR REPEAT-CONTAINING PROTEIN MJ0798"/>
    <property type="match status" value="1"/>
</dbReference>
<feature type="repeat" description="TPR" evidence="3">
    <location>
        <begin position="229"/>
        <end position="262"/>
    </location>
</feature>
<gene>
    <name evidence="4" type="ORF">PSON_ATCC_30995.1.T0500073</name>
</gene>
<keyword evidence="2 3" id="KW-0802">TPR repeat</keyword>
<evidence type="ECO:0000256" key="1">
    <source>
        <dbReference type="ARBA" id="ARBA00022737"/>
    </source>
</evidence>
<name>A0A8S1N055_9CILI</name>
<dbReference type="AlphaFoldDB" id="A0A8S1N055"/>
<evidence type="ECO:0000256" key="3">
    <source>
        <dbReference type="PROSITE-ProRule" id="PRU00339"/>
    </source>
</evidence>
<dbReference type="InterPro" id="IPR019734">
    <property type="entry name" value="TPR_rpt"/>
</dbReference>
<dbReference type="PANTHER" id="PTHR44943">
    <property type="entry name" value="CELLULOSE SYNTHASE OPERON PROTEIN C"/>
    <property type="match status" value="1"/>
</dbReference>
<dbReference type="PROSITE" id="PS50005">
    <property type="entry name" value="TPR"/>
    <property type="match status" value="3"/>
</dbReference>
<accession>A0A8S1N055</accession>
<feature type="repeat" description="TPR" evidence="3">
    <location>
        <begin position="363"/>
        <end position="396"/>
    </location>
</feature>
<keyword evidence="1" id="KW-0677">Repeat</keyword>
<comment type="caution">
    <text evidence="4">The sequence shown here is derived from an EMBL/GenBank/DDBJ whole genome shotgun (WGS) entry which is preliminary data.</text>
</comment>
<evidence type="ECO:0000313" key="5">
    <source>
        <dbReference type="Proteomes" id="UP000692954"/>
    </source>
</evidence>
<dbReference type="EMBL" id="CAJJDN010000050">
    <property type="protein sequence ID" value="CAD8086577.1"/>
    <property type="molecule type" value="Genomic_DNA"/>
</dbReference>
<dbReference type="OrthoDB" id="309339at2759"/>
<protein>
    <recommendedName>
        <fullName evidence="6">Tetratricopeptide repeat protein</fullName>
    </recommendedName>
</protein>
<organism evidence="4 5">
    <name type="scientific">Paramecium sonneborni</name>
    <dbReference type="NCBI Taxonomy" id="65129"/>
    <lineage>
        <taxon>Eukaryota</taxon>
        <taxon>Sar</taxon>
        <taxon>Alveolata</taxon>
        <taxon>Ciliophora</taxon>
        <taxon>Intramacronucleata</taxon>
        <taxon>Oligohymenophorea</taxon>
        <taxon>Peniculida</taxon>
        <taxon>Parameciidae</taxon>
        <taxon>Paramecium</taxon>
    </lineage>
</organism>
<sequence length="462" mass="54174">MDPEYLCTIANHSEEPIIAFCFNLECEKPRKVCFQCFQTNHAKHQGDCLRFNQVYSMIQNCIQLLVQMETSEQKKMENIIKLFKKNIKFITSEKDKLIELNSRIKQQDYQQIFEQLEQLKQWRNVSLSKFVKNSDISIQVDEIKKFEKSFDQFYSQYSKVDDIIIQSNDQNEQNTNERNPNIQNQSKQIKSENLAIQCLSSAAELYKQEQFQEALKFANQALKIDSNIEQAYLIKGLSLLHLDQYEEAIDSFDECLRQNLKIETVYYHKGYCLSVLEHYDDAIKCYDQALELKQDPDFYLKKAQTLHQQQKYQLALETINKALDMKSKQPYWQIKGAILHQLGNPNEELNCYLKALEFDQNQSSINHNIGVALYSLQRYQESLIYFDVALNLEPNSPDSFNQKGMSLQALNKHLLAIACFDSAIKCREKASYLINKAQSLIALKKQKEALDIYEYVREKYGE</sequence>
<dbReference type="Proteomes" id="UP000692954">
    <property type="component" value="Unassembled WGS sequence"/>
</dbReference>
<keyword evidence="5" id="KW-1185">Reference proteome</keyword>
<evidence type="ECO:0000256" key="2">
    <source>
        <dbReference type="ARBA" id="ARBA00022803"/>
    </source>
</evidence>
<dbReference type="Pfam" id="PF13432">
    <property type="entry name" value="TPR_16"/>
    <property type="match status" value="1"/>
</dbReference>
<dbReference type="Pfam" id="PF13181">
    <property type="entry name" value="TPR_8"/>
    <property type="match status" value="3"/>
</dbReference>
<reference evidence="4" key="1">
    <citation type="submission" date="2021-01" db="EMBL/GenBank/DDBJ databases">
        <authorList>
            <consortium name="Genoscope - CEA"/>
            <person name="William W."/>
        </authorList>
    </citation>
    <scope>NUCLEOTIDE SEQUENCE</scope>
</reference>
<dbReference type="Pfam" id="PF00515">
    <property type="entry name" value="TPR_1"/>
    <property type="match status" value="1"/>
</dbReference>